<sequence length="112" mass="12199">MARPRNRSKKQQTEQHAIIPPVTNPCEPDPGPRHDMAVYMHGPDPRHDQAHSGRGRDVVGSAHALLYIGVVGARTRYLQPTGWQGARLHVPYVGSGACRAPTSGPDSVWSAF</sequence>
<dbReference type="Proteomes" id="UP000027002">
    <property type="component" value="Chromosome 1"/>
</dbReference>
<evidence type="ECO:0000313" key="2">
    <source>
        <dbReference type="EMBL" id="QUC16768.1"/>
    </source>
</evidence>
<gene>
    <name evidence="2" type="ORF">UV8b_01009</name>
</gene>
<dbReference type="GeneID" id="66061787"/>
<reference evidence="2" key="1">
    <citation type="submission" date="2020-03" db="EMBL/GenBank/DDBJ databases">
        <title>A mixture of massive structural variations and highly conserved coding sequences in Ustilaginoidea virens genome.</title>
        <authorList>
            <person name="Zhang K."/>
            <person name="Zhao Z."/>
            <person name="Zhang Z."/>
            <person name="Li Y."/>
            <person name="Hsiang T."/>
            <person name="Sun W."/>
        </authorList>
    </citation>
    <scope>NUCLEOTIDE SEQUENCE</scope>
    <source>
        <strain evidence="2">UV-8b</strain>
    </source>
</reference>
<dbReference type="RefSeq" id="XP_042994441.1">
    <property type="nucleotide sequence ID" value="XM_043138507.1"/>
</dbReference>
<feature type="region of interest" description="Disordered" evidence="1">
    <location>
        <begin position="1"/>
        <end position="35"/>
    </location>
</feature>
<keyword evidence="3" id="KW-1185">Reference proteome</keyword>
<proteinExistence type="predicted"/>
<evidence type="ECO:0000256" key="1">
    <source>
        <dbReference type="SAM" id="MobiDB-lite"/>
    </source>
</evidence>
<protein>
    <submittedName>
        <fullName evidence="2">Uncharacterized protein</fullName>
    </submittedName>
</protein>
<dbReference type="AlphaFoldDB" id="A0A8E5HJY1"/>
<dbReference type="KEGG" id="uvi:66061787"/>
<accession>A0A8E5HJY1</accession>
<organism evidence="2 3">
    <name type="scientific">Ustilaginoidea virens</name>
    <name type="common">Rice false smut fungus</name>
    <name type="synonym">Villosiclava virens</name>
    <dbReference type="NCBI Taxonomy" id="1159556"/>
    <lineage>
        <taxon>Eukaryota</taxon>
        <taxon>Fungi</taxon>
        <taxon>Dikarya</taxon>
        <taxon>Ascomycota</taxon>
        <taxon>Pezizomycotina</taxon>
        <taxon>Sordariomycetes</taxon>
        <taxon>Hypocreomycetidae</taxon>
        <taxon>Hypocreales</taxon>
        <taxon>Clavicipitaceae</taxon>
        <taxon>Ustilaginoidea</taxon>
    </lineage>
</organism>
<name>A0A8E5HJY1_USTVR</name>
<dbReference type="EMBL" id="CP072753">
    <property type="protein sequence ID" value="QUC16768.1"/>
    <property type="molecule type" value="Genomic_DNA"/>
</dbReference>
<feature type="compositionally biased region" description="Basic residues" evidence="1">
    <location>
        <begin position="1"/>
        <end position="10"/>
    </location>
</feature>
<evidence type="ECO:0000313" key="3">
    <source>
        <dbReference type="Proteomes" id="UP000027002"/>
    </source>
</evidence>